<evidence type="ECO:0000256" key="1">
    <source>
        <dbReference type="SAM" id="SignalP"/>
    </source>
</evidence>
<evidence type="ECO:0000313" key="3">
    <source>
        <dbReference type="Proteomes" id="UP000587527"/>
    </source>
</evidence>
<comment type="caution">
    <text evidence="2">The sequence shown here is derived from an EMBL/GenBank/DDBJ whole genome shotgun (WGS) entry which is preliminary data.</text>
</comment>
<keyword evidence="3" id="KW-1185">Reference proteome</keyword>
<evidence type="ECO:0000313" key="2">
    <source>
        <dbReference type="EMBL" id="MBB5867543.1"/>
    </source>
</evidence>
<dbReference type="AlphaFoldDB" id="A0A841BKL7"/>
<name>A0A841BKL7_9ACTN</name>
<sequence length="74" mass="6911">MTPRHAAALVVAVLAALAVPGTAFALPPEQSGFGGGPAVHGAAPASCAPGGTVGGLHQAPASWVATVCGGRTGL</sequence>
<feature type="signal peptide" evidence="1">
    <location>
        <begin position="1"/>
        <end position="25"/>
    </location>
</feature>
<reference evidence="2 3" key="1">
    <citation type="submission" date="2020-08" db="EMBL/GenBank/DDBJ databases">
        <title>Sequencing the genomes of 1000 actinobacteria strains.</title>
        <authorList>
            <person name="Klenk H.-P."/>
        </authorList>
    </citation>
    <scope>NUCLEOTIDE SEQUENCE [LARGE SCALE GENOMIC DNA]</scope>
    <source>
        <strain evidence="2 3">DSM 45362</strain>
    </source>
</reference>
<organism evidence="2 3">
    <name type="scientific">Allocatelliglobosispora scoriae</name>
    <dbReference type="NCBI Taxonomy" id="643052"/>
    <lineage>
        <taxon>Bacteria</taxon>
        <taxon>Bacillati</taxon>
        <taxon>Actinomycetota</taxon>
        <taxon>Actinomycetes</taxon>
        <taxon>Micromonosporales</taxon>
        <taxon>Micromonosporaceae</taxon>
        <taxon>Allocatelliglobosispora</taxon>
    </lineage>
</organism>
<dbReference type="EMBL" id="JACHMN010000001">
    <property type="protein sequence ID" value="MBB5867543.1"/>
    <property type="molecule type" value="Genomic_DNA"/>
</dbReference>
<proteinExistence type="predicted"/>
<protein>
    <submittedName>
        <fullName evidence="2">Uncharacterized protein</fullName>
    </submittedName>
</protein>
<gene>
    <name evidence="2" type="ORF">F4553_000922</name>
</gene>
<feature type="chain" id="PRO_5032732969" evidence="1">
    <location>
        <begin position="26"/>
        <end position="74"/>
    </location>
</feature>
<dbReference type="RefSeq" id="WP_184832413.1">
    <property type="nucleotide sequence ID" value="NZ_JACHMN010000001.1"/>
</dbReference>
<keyword evidence="1" id="KW-0732">Signal</keyword>
<dbReference type="Proteomes" id="UP000587527">
    <property type="component" value="Unassembled WGS sequence"/>
</dbReference>
<accession>A0A841BKL7</accession>